<dbReference type="Proteomes" id="UP000271554">
    <property type="component" value="Chromosome"/>
</dbReference>
<feature type="chain" id="PRO_5039718510" evidence="1">
    <location>
        <begin position="25"/>
        <end position="119"/>
    </location>
</feature>
<evidence type="ECO:0000313" key="2">
    <source>
        <dbReference type="EMBL" id="AYG85103.1"/>
    </source>
</evidence>
<keyword evidence="3" id="KW-1185">Reference proteome</keyword>
<gene>
    <name evidence="2" type="ORF">DWB77_07319</name>
</gene>
<dbReference type="AlphaFoldDB" id="A0A387HQN9"/>
<dbReference type="OrthoDB" id="4237735at2"/>
<evidence type="ECO:0000313" key="3">
    <source>
        <dbReference type="Proteomes" id="UP000271554"/>
    </source>
</evidence>
<evidence type="ECO:0000256" key="1">
    <source>
        <dbReference type="SAM" id="SignalP"/>
    </source>
</evidence>
<keyword evidence="1" id="KW-0732">Signal</keyword>
<dbReference type="KEGG" id="shun:DWB77_07319"/>
<protein>
    <submittedName>
        <fullName evidence="2">Uncharacterized protein</fullName>
    </submittedName>
</protein>
<proteinExistence type="predicted"/>
<name>A0A387HQN9_9ACTN</name>
<organism evidence="2 3">
    <name type="scientific">Streptomyces hundungensis</name>
    <dbReference type="NCBI Taxonomy" id="1077946"/>
    <lineage>
        <taxon>Bacteria</taxon>
        <taxon>Bacillati</taxon>
        <taxon>Actinomycetota</taxon>
        <taxon>Actinomycetes</taxon>
        <taxon>Kitasatosporales</taxon>
        <taxon>Streptomycetaceae</taxon>
        <taxon>Streptomyces</taxon>
    </lineage>
</organism>
<accession>A0A387HQN9</accession>
<reference evidence="2 3" key="1">
    <citation type="submission" date="2018-10" db="EMBL/GenBank/DDBJ databases">
        <title>Relationship between Morphology and Antimicrobial Activity in Streptomyces.</title>
        <authorList>
            <person name="Kang H.J."/>
            <person name="Kim S.B."/>
        </authorList>
    </citation>
    <scope>NUCLEOTIDE SEQUENCE [LARGE SCALE GENOMIC DNA]</scope>
    <source>
        <strain evidence="2 3">BH38</strain>
    </source>
</reference>
<feature type="signal peptide" evidence="1">
    <location>
        <begin position="1"/>
        <end position="24"/>
    </location>
</feature>
<sequence>MDIRKKAATTVGALALAFAGILGAAGQSAAASNGQQIVFADTRGDTYSVYLVGTNQNGEHATICFNTPNRNTYVGGWWWKGEVSYIGWAGANCTGASRGSYRATVPTYQTDTDWYTISN</sequence>
<dbReference type="EMBL" id="CP032698">
    <property type="protein sequence ID" value="AYG85103.1"/>
    <property type="molecule type" value="Genomic_DNA"/>
</dbReference>
<dbReference type="RefSeq" id="WP_120726905.1">
    <property type="nucleotide sequence ID" value="NZ_CP032698.1"/>
</dbReference>